<accession>A0A644YTT5</accession>
<reference evidence="2" key="1">
    <citation type="submission" date="2019-08" db="EMBL/GenBank/DDBJ databases">
        <authorList>
            <person name="Kucharzyk K."/>
            <person name="Murdoch R.W."/>
            <person name="Higgins S."/>
            <person name="Loffler F."/>
        </authorList>
    </citation>
    <scope>NUCLEOTIDE SEQUENCE</scope>
</reference>
<dbReference type="GO" id="GO:0047371">
    <property type="term" value="F:butyrate-acetoacetate CoA-transferase activity"/>
    <property type="evidence" value="ECO:0007669"/>
    <property type="project" value="UniProtKB-EC"/>
</dbReference>
<name>A0A644YTT5_9ZZZZ</name>
<proteinExistence type="predicted"/>
<dbReference type="InterPro" id="IPR012791">
    <property type="entry name" value="3-oxoacid_CoA-transf_B"/>
</dbReference>
<gene>
    <name evidence="2" type="primary">ctfB_7</name>
    <name evidence="2" type="ORF">SDC9_78529</name>
</gene>
<dbReference type="EMBL" id="VSSQ01006228">
    <property type="protein sequence ID" value="MPM31972.1"/>
    <property type="molecule type" value="Genomic_DNA"/>
</dbReference>
<dbReference type="InterPro" id="IPR037171">
    <property type="entry name" value="NagB/RpiA_transferase-like"/>
</dbReference>
<protein>
    <submittedName>
        <fullName evidence="2">Butyrate--acetoacetate CoA-transferase subunit B</fullName>
        <ecNumber evidence="2">2.8.3.9</ecNumber>
    </submittedName>
</protein>
<evidence type="ECO:0000256" key="1">
    <source>
        <dbReference type="ARBA" id="ARBA00022679"/>
    </source>
</evidence>
<dbReference type="SMART" id="SM00882">
    <property type="entry name" value="CoA_trans"/>
    <property type="match status" value="1"/>
</dbReference>
<evidence type="ECO:0000313" key="2">
    <source>
        <dbReference type="EMBL" id="MPM31972.1"/>
    </source>
</evidence>
<dbReference type="AlphaFoldDB" id="A0A644YTT5"/>
<dbReference type="NCBIfam" id="TIGR02428">
    <property type="entry name" value="pcaJ_scoB_fam"/>
    <property type="match status" value="1"/>
</dbReference>
<dbReference type="SUPFAM" id="SSF100950">
    <property type="entry name" value="NagB/RpiA/CoA transferase-like"/>
    <property type="match status" value="1"/>
</dbReference>
<sequence length="225" mass="24300">MTEISEDVLRDIIAKNVALELKDNSYVNLGVGIPTRVATFVRPEQNIVLQAENGMLGTEEDIEVPVAGEHDPDIISSSGFPATHIVGAAFFDSSLSFGMIRGGHIDTTVLGAMQVSEKGDIANYEIPEKMVVGMGGAMDLCAGAKEIIVATFHTNRGKPKILKNCTIPLTALHAVKKIVTEKALIEVTAEGLVLRAYNPMFSVEEIIRETEAPLIIDQDLKKMVI</sequence>
<dbReference type="Pfam" id="PF01144">
    <property type="entry name" value="CoA_trans"/>
    <property type="match status" value="1"/>
</dbReference>
<dbReference type="Gene3D" id="3.40.1080.10">
    <property type="entry name" value="Glutaconate Coenzyme A-transferase"/>
    <property type="match status" value="1"/>
</dbReference>
<keyword evidence="1 2" id="KW-0808">Transferase</keyword>
<organism evidence="2">
    <name type="scientific">bioreactor metagenome</name>
    <dbReference type="NCBI Taxonomy" id="1076179"/>
    <lineage>
        <taxon>unclassified sequences</taxon>
        <taxon>metagenomes</taxon>
        <taxon>ecological metagenomes</taxon>
    </lineage>
</organism>
<dbReference type="PANTHER" id="PTHR13707">
    <property type="entry name" value="KETOACID-COENZYME A TRANSFERASE"/>
    <property type="match status" value="1"/>
</dbReference>
<dbReference type="InterPro" id="IPR004165">
    <property type="entry name" value="CoA_trans_fam_I"/>
</dbReference>
<comment type="caution">
    <text evidence="2">The sequence shown here is derived from an EMBL/GenBank/DDBJ whole genome shotgun (WGS) entry which is preliminary data.</text>
</comment>
<dbReference type="PANTHER" id="PTHR13707:SF57">
    <property type="entry name" value="SUCCINYL-COA:3-KETOACID COENZYME A TRANSFERASE SUBUNIT B-RELATED"/>
    <property type="match status" value="1"/>
</dbReference>
<dbReference type="EC" id="2.8.3.9" evidence="2"/>